<keyword evidence="1" id="KW-0805">Transcription regulation</keyword>
<keyword evidence="2" id="KW-0238">DNA-binding</keyword>
<dbReference type="InterPro" id="IPR036388">
    <property type="entry name" value="WH-like_DNA-bd_sf"/>
</dbReference>
<dbReference type="Pfam" id="PF00196">
    <property type="entry name" value="GerE"/>
    <property type="match status" value="1"/>
</dbReference>
<sequence length="243" mass="27872">MWYRGGMLNIVEDRIKEIASKDEFESCIEDMLFSCGVERYSYVYFPISPSQASDVYIFGNYDINWVDIYKKERFYRKDPVIIESSRTSLPFYWSKLSGETEKDSNIFDLAHDYGIEKGYSIPIHDPGSGFGSIHVAAELNDAKFESRIKDNLYALRLLSIMAHHYLSLDGMMSCSICFSGREEECLYWVSQGKTYGEAAIIMGITERTVKFHMNSMAKKLNVVNAKQLIAKSMSMNLIPARVK</sequence>
<dbReference type="GO" id="GO:0006355">
    <property type="term" value="P:regulation of DNA-templated transcription"/>
    <property type="evidence" value="ECO:0007669"/>
    <property type="project" value="InterPro"/>
</dbReference>
<evidence type="ECO:0000256" key="2">
    <source>
        <dbReference type="ARBA" id="ARBA00023125"/>
    </source>
</evidence>
<dbReference type="InterPro" id="IPR005143">
    <property type="entry name" value="TF_LuxR_autoind-bd_dom"/>
</dbReference>
<dbReference type="SUPFAM" id="SSF46894">
    <property type="entry name" value="C-terminal effector domain of the bipartite response regulators"/>
    <property type="match status" value="1"/>
</dbReference>
<dbReference type="Proteomes" id="UP000235803">
    <property type="component" value="Unassembled WGS sequence"/>
</dbReference>
<proteinExistence type="predicted"/>
<comment type="caution">
    <text evidence="5">The sequence shown here is derived from an EMBL/GenBank/DDBJ whole genome shotgun (WGS) entry which is preliminary data.</text>
</comment>
<dbReference type="CDD" id="cd06170">
    <property type="entry name" value="LuxR_C_like"/>
    <property type="match status" value="1"/>
</dbReference>
<dbReference type="Gene3D" id="3.30.450.80">
    <property type="entry name" value="Transcription factor LuxR-like, autoinducer-binding domain"/>
    <property type="match status" value="1"/>
</dbReference>
<dbReference type="Pfam" id="PF03472">
    <property type="entry name" value="Autoind_bind"/>
    <property type="match status" value="1"/>
</dbReference>
<reference evidence="5 6" key="1">
    <citation type="submission" date="2018-01" db="EMBL/GenBank/DDBJ databases">
        <title>Halomonas endophytica sp. nov., isolated from storage liquid in the stems of Populus euphratica.</title>
        <authorList>
            <person name="Chen C."/>
        </authorList>
    </citation>
    <scope>NUCLEOTIDE SEQUENCE [LARGE SCALE GENOMIC DNA]</scope>
    <source>
        <strain evidence="5 6">MC28</strain>
    </source>
</reference>
<dbReference type="PANTHER" id="PTHR44688:SF16">
    <property type="entry name" value="DNA-BINDING TRANSCRIPTIONAL ACTIVATOR DEVR_DOSR"/>
    <property type="match status" value="1"/>
</dbReference>
<dbReference type="OrthoDB" id="9774661at2"/>
<name>A0A2N7U4D0_9GAMM</name>
<protein>
    <recommendedName>
        <fullName evidence="4">HTH luxR-type domain-containing protein</fullName>
    </recommendedName>
</protein>
<dbReference type="InterPro" id="IPR036693">
    <property type="entry name" value="TF_LuxR_autoind-bd_dom_sf"/>
</dbReference>
<keyword evidence="3" id="KW-0804">Transcription</keyword>
<dbReference type="EMBL" id="PNRF01000020">
    <property type="protein sequence ID" value="PMR75291.1"/>
    <property type="molecule type" value="Genomic_DNA"/>
</dbReference>
<feature type="domain" description="HTH luxR-type" evidence="4">
    <location>
        <begin position="171"/>
        <end position="236"/>
    </location>
</feature>
<dbReference type="AlphaFoldDB" id="A0A2N7U4D0"/>
<organism evidence="5 6">
    <name type="scientific">Billgrantia endophytica</name>
    <dbReference type="NCBI Taxonomy" id="2033802"/>
    <lineage>
        <taxon>Bacteria</taxon>
        <taxon>Pseudomonadati</taxon>
        <taxon>Pseudomonadota</taxon>
        <taxon>Gammaproteobacteria</taxon>
        <taxon>Oceanospirillales</taxon>
        <taxon>Halomonadaceae</taxon>
        <taxon>Billgrantia</taxon>
    </lineage>
</organism>
<dbReference type="PROSITE" id="PS50043">
    <property type="entry name" value="HTH_LUXR_2"/>
    <property type="match status" value="1"/>
</dbReference>
<dbReference type="GO" id="GO:0003677">
    <property type="term" value="F:DNA binding"/>
    <property type="evidence" value="ECO:0007669"/>
    <property type="project" value="UniProtKB-KW"/>
</dbReference>
<dbReference type="PRINTS" id="PR00038">
    <property type="entry name" value="HTHLUXR"/>
</dbReference>
<dbReference type="SUPFAM" id="SSF75516">
    <property type="entry name" value="Pheromone-binding domain of LuxR-like quorum-sensing transcription factors"/>
    <property type="match status" value="1"/>
</dbReference>
<evidence type="ECO:0000313" key="5">
    <source>
        <dbReference type="EMBL" id="PMR75291.1"/>
    </source>
</evidence>
<gene>
    <name evidence="5" type="ORF">C1H69_10215</name>
</gene>
<accession>A0A2N7U4D0</accession>
<evidence type="ECO:0000256" key="1">
    <source>
        <dbReference type="ARBA" id="ARBA00023015"/>
    </source>
</evidence>
<evidence type="ECO:0000313" key="6">
    <source>
        <dbReference type="Proteomes" id="UP000235803"/>
    </source>
</evidence>
<evidence type="ECO:0000259" key="4">
    <source>
        <dbReference type="PROSITE" id="PS50043"/>
    </source>
</evidence>
<dbReference type="Gene3D" id="1.10.10.10">
    <property type="entry name" value="Winged helix-like DNA-binding domain superfamily/Winged helix DNA-binding domain"/>
    <property type="match status" value="1"/>
</dbReference>
<dbReference type="SMART" id="SM00421">
    <property type="entry name" value="HTH_LUXR"/>
    <property type="match status" value="1"/>
</dbReference>
<dbReference type="InterPro" id="IPR000792">
    <property type="entry name" value="Tscrpt_reg_LuxR_C"/>
</dbReference>
<dbReference type="PANTHER" id="PTHR44688">
    <property type="entry name" value="DNA-BINDING TRANSCRIPTIONAL ACTIVATOR DEVR_DOSR"/>
    <property type="match status" value="1"/>
</dbReference>
<dbReference type="InterPro" id="IPR016032">
    <property type="entry name" value="Sig_transdc_resp-reg_C-effctor"/>
</dbReference>
<evidence type="ECO:0000256" key="3">
    <source>
        <dbReference type="ARBA" id="ARBA00023163"/>
    </source>
</evidence>
<keyword evidence="6" id="KW-1185">Reference proteome</keyword>